<dbReference type="Pfam" id="PF02458">
    <property type="entry name" value="Transferase"/>
    <property type="match status" value="2"/>
</dbReference>
<dbReference type="OrthoDB" id="1862401at2759"/>
<sequence length="262" mass="29424">MCTFDHRIVDAYSANIFSIAWVEIAQEKNISPPPSFQCSLLNPRRPGCYDSSHDNMYVPLSSLLPPTDPKLGADYIISHIYYVTTEDIHRLQSLASSNDHKRSKFEAFSAFLWQIVAKGTSENAKGCKMGIVVDGMTRLSGGEGDKSSSMANYFGNVLSVPFDQPVLPMIYGKRKEVGAAFVVSLGQRFPVQKVDFGWGRPAFRSYNFTWDDEVGYVILMPSATEDGDWVMYMHLFKGHLEMLETEAADVFRPFTPDYLNLA</sequence>
<gene>
    <name evidence="2" type="ORF">HHK36_026138</name>
</gene>
<evidence type="ECO:0000313" key="2">
    <source>
        <dbReference type="EMBL" id="KAF8389443.1"/>
    </source>
</evidence>
<dbReference type="GO" id="GO:0016747">
    <property type="term" value="F:acyltransferase activity, transferring groups other than amino-acyl groups"/>
    <property type="evidence" value="ECO:0007669"/>
    <property type="project" value="TreeGrafter"/>
</dbReference>
<dbReference type="Proteomes" id="UP000655225">
    <property type="component" value="Unassembled WGS sequence"/>
</dbReference>
<reference evidence="2 3" key="1">
    <citation type="submission" date="2020-04" db="EMBL/GenBank/DDBJ databases">
        <title>Plant Genome Project.</title>
        <authorList>
            <person name="Zhang R.-G."/>
        </authorList>
    </citation>
    <scope>NUCLEOTIDE SEQUENCE [LARGE SCALE GENOMIC DNA]</scope>
    <source>
        <strain evidence="2">YNK0</strain>
        <tissue evidence="2">Leaf</tissue>
    </source>
</reference>
<dbReference type="InterPro" id="IPR023213">
    <property type="entry name" value="CAT-like_dom_sf"/>
</dbReference>
<name>A0A835D3T9_TETSI</name>
<accession>A0A835D3T9</accession>
<dbReference type="AlphaFoldDB" id="A0A835D3T9"/>
<evidence type="ECO:0000256" key="1">
    <source>
        <dbReference type="ARBA" id="ARBA00009861"/>
    </source>
</evidence>
<dbReference type="OMA" id="YCQNEDE"/>
<evidence type="ECO:0000313" key="3">
    <source>
        <dbReference type="Proteomes" id="UP000655225"/>
    </source>
</evidence>
<dbReference type="InterPro" id="IPR050317">
    <property type="entry name" value="Plant_Fungal_Acyltransferase"/>
</dbReference>
<keyword evidence="3" id="KW-1185">Reference proteome</keyword>
<proteinExistence type="inferred from homology"/>
<dbReference type="EMBL" id="JABCRI010000019">
    <property type="protein sequence ID" value="KAF8389443.1"/>
    <property type="molecule type" value="Genomic_DNA"/>
</dbReference>
<comment type="caution">
    <text evidence="2">The sequence shown here is derived from an EMBL/GenBank/DDBJ whole genome shotgun (WGS) entry which is preliminary data.</text>
</comment>
<organism evidence="2 3">
    <name type="scientific">Tetracentron sinense</name>
    <name type="common">Spur-leaf</name>
    <dbReference type="NCBI Taxonomy" id="13715"/>
    <lineage>
        <taxon>Eukaryota</taxon>
        <taxon>Viridiplantae</taxon>
        <taxon>Streptophyta</taxon>
        <taxon>Embryophyta</taxon>
        <taxon>Tracheophyta</taxon>
        <taxon>Spermatophyta</taxon>
        <taxon>Magnoliopsida</taxon>
        <taxon>Trochodendrales</taxon>
        <taxon>Trochodendraceae</taxon>
        <taxon>Tetracentron</taxon>
    </lineage>
</organism>
<dbReference type="PANTHER" id="PTHR31642:SF266">
    <property type="entry name" value="HXXXD-TYPE ACYL-TRANSFERASE FAMILY PROTEIN"/>
    <property type="match status" value="1"/>
</dbReference>
<protein>
    <submittedName>
        <fullName evidence="2">Uncharacterized protein</fullName>
    </submittedName>
</protein>
<dbReference type="PANTHER" id="PTHR31642">
    <property type="entry name" value="TRICHOTHECENE 3-O-ACETYLTRANSFERASE"/>
    <property type="match status" value="1"/>
</dbReference>
<comment type="similarity">
    <text evidence="1">Belongs to the plant acyltransferase family.</text>
</comment>
<dbReference type="Gene3D" id="3.30.559.10">
    <property type="entry name" value="Chloramphenicol acetyltransferase-like domain"/>
    <property type="match status" value="3"/>
</dbReference>